<evidence type="ECO:0000256" key="1">
    <source>
        <dbReference type="ARBA" id="ARBA00006499"/>
    </source>
</evidence>
<reference evidence="4 5" key="1">
    <citation type="submission" date="2015-08" db="EMBL/GenBank/DDBJ databases">
        <authorList>
            <person name="Babu N.S."/>
            <person name="Beckwith C.J."/>
            <person name="Beseler K.G."/>
            <person name="Brison A."/>
            <person name="Carone J.V."/>
            <person name="Caskin T.P."/>
            <person name="Diamond M."/>
            <person name="Durham M.E."/>
            <person name="Foxe J.M."/>
            <person name="Go M."/>
            <person name="Henderson B.A."/>
            <person name="Jones I.B."/>
            <person name="McGettigan J.A."/>
            <person name="Micheletti S.J."/>
            <person name="Nasrallah M.E."/>
            <person name="Ortiz D."/>
            <person name="Piller C.R."/>
            <person name="Privatt S.R."/>
            <person name="Schneider S.L."/>
            <person name="Sharp S."/>
            <person name="Smith T.C."/>
            <person name="Stanton J.D."/>
            <person name="Ullery H.E."/>
            <person name="Wilson R.J."/>
            <person name="Serrano M.G."/>
            <person name="Buck G."/>
            <person name="Lee V."/>
            <person name="Wang Y."/>
            <person name="Carvalho R."/>
            <person name="Voegtly L."/>
            <person name="Shi R."/>
            <person name="Duckworth R."/>
            <person name="Johnson A."/>
            <person name="Loviza R."/>
            <person name="Walstead R."/>
            <person name="Shah Z."/>
            <person name="Kiflezghi M."/>
            <person name="Wade K."/>
            <person name="Ball S.L."/>
            <person name="Bradley K.W."/>
            <person name="Asai D.J."/>
            <person name="Bowman C.A."/>
            <person name="Russell D.A."/>
            <person name="Pope W.H."/>
            <person name="Jacobs-Sera D."/>
            <person name="Hendrix R.W."/>
            <person name="Hatfull G.F."/>
        </authorList>
    </citation>
    <scope>NUCLEOTIDE SEQUENCE [LARGE SCALE GENOMIC DNA]</scope>
    <source>
        <strain evidence="4 5">DSM 27648</strain>
    </source>
</reference>
<dbReference type="PANTHER" id="PTHR10655">
    <property type="entry name" value="LYSOPHOSPHOLIPASE-RELATED"/>
    <property type="match status" value="1"/>
</dbReference>
<dbReference type="Gene3D" id="3.40.50.1820">
    <property type="entry name" value="alpha/beta hydrolase"/>
    <property type="match status" value="1"/>
</dbReference>
<dbReference type="InterPro" id="IPR003140">
    <property type="entry name" value="PLipase/COase/thioEstase"/>
</dbReference>
<evidence type="ECO:0000313" key="4">
    <source>
        <dbReference type="EMBL" id="AKU95230.1"/>
    </source>
</evidence>
<proteinExistence type="inferred from homology"/>
<evidence type="ECO:0000313" key="5">
    <source>
        <dbReference type="Proteomes" id="UP000064967"/>
    </source>
</evidence>
<organism evidence="4 5">
    <name type="scientific">Labilithrix luteola</name>
    <dbReference type="NCBI Taxonomy" id="1391654"/>
    <lineage>
        <taxon>Bacteria</taxon>
        <taxon>Pseudomonadati</taxon>
        <taxon>Myxococcota</taxon>
        <taxon>Polyangia</taxon>
        <taxon>Polyangiales</taxon>
        <taxon>Labilitrichaceae</taxon>
        <taxon>Labilithrix</taxon>
    </lineage>
</organism>
<evidence type="ECO:0000259" key="3">
    <source>
        <dbReference type="Pfam" id="PF02230"/>
    </source>
</evidence>
<protein>
    <submittedName>
        <fullName evidence="4">Phospholipase/carboxylesterase family protein</fullName>
    </submittedName>
</protein>
<sequence length="213" mass="22411">MVLLHGFGAPGDDLVGLAGAVGAPPGTTFLFPEAPHDLAEFTSLPVYGGARAWWMVDVGRYERALSSGRLGDVIDEVPDGLDEARAALASMFDALAKQGTPSELVVVGGFSQGSMLSVDFALRDARPLRGLVVMSGALIAASEWRPRMKARAGMPLFQSHGTHDPILPYEVAKLLNRELVSAGLVGDFLSFAGGHGIPPETMRDLGTWLGSIA</sequence>
<name>A0A0K1PNX0_9BACT</name>
<feature type="domain" description="Phospholipase/carboxylesterase/thioesterase" evidence="3">
    <location>
        <begin position="2"/>
        <end position="209"/>
    </location>
</feature>
<dbReference type="SUPFAM" id="SSF53474">
    <property type="entry name" value="alpha/beta-Hydrolases"/>
    <property type="match status" value="1"/>
</dbReference>
<gene>
    <name evidence="4" type="ORF">AKJ09_01894</name>
</gene>
<dbReference type="AlphaFoldDB" id="A0A0K1PNX0"/>
<dbReference type="Pfam" id="PF02230">
    <property type="entry name" value="Abhydrolase_2"/>
    <property type="match status" value="1"/>
</dbReference>
<evidence type="ECO:0000256" key="2">
    <source>
        <dbReference type="ARBA" id="ARBA00022801"/>
    </source>
</evidence>
<dbReference type="InterPro" id="IPR029058">
    <property type="entry name" value="AB_hydrolase_fold"/>
</dbReference>
<dbReference type="STRING" id="1391654.AKJ09_01894"/>
<keyword evidence="5" id="KW-1185">Reference proteome</keyword>
<dbReference type="KEGG" id="llu:AKJ09_01894"/>
<dbReference type="GO" id="GO:0016787">
    <property type="term" value="F:hydrolase activity"/>
    <property type="evidence" value="ECO:0007669"/>
    <property type="project" value="UniProtKB-KW"/>
</dbReference>
<dbReference type="EMBL" id="CP012333">
    <property type="protein sequence ID" value="AKU95230.1"/>
    <property type="molecule type" value="Genomic_DNA"/>
</dbReference>
<accession>A0A0K1PNX0</accession>
<dbReference type="InterPro" id="IPR050565">
    <property type="entry name" value="LYPA1-2/EST-like"/>
</dbReference>
<dbReference type="PANTHER" id="PTHR10655:SF17">
    <property type="entry name" value="LYSOPHOSPHOLIPASE-LIKE PROTEIN 1"/>
    <property type="match status" value="1"/>
</dbReference>
<keyword evidence="2" id="KW-0378">Hydrolase</keyword>
<comment type="similarity">
    <text evidence="1">Belongs to the AB hydrolase superfamily. AB hydrolase 2 family.</text>
</comment>
<dbReference type="Proteomes" id="UP000064967">
    <property type="component" value="Chromosome"/>
</dbReference>